<accession>A0ABS4BNK6</accession>
<keyword evidence="2" id="KW-1133">Transmembrane helix</keyword>
<feature type="transmembrane region" description="Helical" evidence="2">
    <location>
        <begin position="68"/>
        <end position="91"/>
    </location>
</feature>
<feature type="transmembrane region" description="Helical" evidence="2">
    <location>
        <begin position="35"/>
        <end position="56"/>
    </location>
</feature>
<proteinExistence type="predicted"/>
<evidence type="ECO:0000256" key="2">
    <source>
        <dbReference type="SAM" id="Phobius"/>
    </source>
</evidence>
<protein>
    <recommendedName>
        <fullName evidence="5">Phage holin family protein</fullName>
    </recommendedName>
</protein>
<dbReference type="EMBL" id="JAGJCF010000032">
    <property type="protein sequence ID" value="MBP0618309.1"/>
    <property type="molecule type" value="Genomic_DNA"/>
</dbReference>
<name>A0ABS4BNK6_9HYPH</name>
<feature type="transmembrane region" description="Helical" evidence="2">
    <location>
        <begin position="97"/>
        <end position="116"/>
    </location>
</feature>
<evidence type="ECO:0000313" key="3">
    <source>
        <dbReference type="EMBL" id="MBP0618309.1"/>
    </source>
</evidence>
<dbReference type="RefSeq" id="WP_209597939.1">
    <property type="nucleotide sequence ID" value="NZ_JAGJCF010000032.1"/>
</dbReference>
<gene>
    <name evidence="3" type="ORF">J6595_22230</name>
</gene>
<evidence type="ECO:0000313" key="4">
    <source>
        <dbReference type="Proteomes" id="UP000678276"/>
    </source>
</evidence>
<keyword evidence="2" id="KW-0812">Transmembrane</keyword>
<feature type="transmembrane region" description="Helical" evidence="2">
    <location>
        <begin position="12"/>
        <end position="29"/>
    </location>
</feature>
<organism evidence="3 4">
    <name type="scientific">Jiella mangrovi</name>
    <dbReference type="NCBI Taxonomy" id="2821407"/>
    <lineage>
        <taxon>Bacteria</taxon>
        <taxon>Pseudomonadati</taxon>
        <taxon>Pseudomonadota</taxon>
        <taxon>Alphaproteobacteria</taxon>
        <taxon>Hyphomicrobiales</taxon>
        <taxon>Aurantimonadaceae</taxon>
        <taxon>Jiella</taxon>
    </lineage>
</organism>
<evidence type="ECO:0008006" key="5">
    <source>
        <dbReference type="Google" id="ProtNLM"/>
    </source>
</evidence>
<keyword evidence="2" id="KW-0472">Membrane</keyword>
<reference evidence="3 4" key="1">
    <citation type="submission" date="2021-04" db="EMBL/GenBank/DDBJ databases">
        <title>Whole genome sequence of Jiella sp. KSK16Y-1.</title>
        <authorList>
            <person name="Tuo L."/>
        </authorList>
    </citation>
    <scope>NUCLEOTIDE SEQUENCE [LARGE SCALE GENOMIC DNA]</scope>
    <source>
        <strain evidence="3 4">KSK16Y-1</strain>
    </source>
</reference>
<sequence>MDIDPRNNEDLIRVAAVFGLMGGVIRLLSKQDFALLGFAQSFMTAVIVAVAAFVVMRGLVLAYDLAMMMVAGIVNAALWTAGAAFALFIAIVRGIVIDLPVILFRVSAALFVAAFSKDAPDQAPDRDFEPDPAPQRDHSIDPREEKFLNIINNTAATEGEKANARAALRRYRERKGTS</sequence>
<dbReference type="Proteomes" id="UP000678276">
    <property type="component" value="Unassembled WGS sequence"/>
</dbReference>
<comment type="caution">
    <text evidence="3">The sequence shown here is derived from an EMBL/GenBank/DDBJ whole genome shotgun (WGS) entry which is preliminary data.</text>
</comment>
<keyword evidence="4" id="KW-1185">Reference proteome</keyword>
<feature type="region of interest" description="Disordered" evidence="1">
    <location>
        <begin position="120"/>
        <end position="143"/>
    </location>
</feature>
<evidence type="ECO:0000256" key="1">
    <source>
        <dbReference type="SAM" id="MobiDB-lite"/>
    </source>
</evidence>